<evidence type="ECO:0000313" key="2">
    <source>
        <dbReference type="Proteomes" id="UP000198221"/>
    </source>
</evidence>
<name>A0A1C5GPQ3_9ACTN</name>
<dbReference type="AlphaFoldDB" id="A0A1C5GPQ3"/>
<accession>A0A1C5GPQ3</accession>
<evidence type="ECO:0000313" key="1">
    <source>
        <dbReference type="EMBL" id="SCG35547.1"/>
    </source>
</evidence>
<sequence length="51" mass="5794">MIFEPAHRSCRDEHRWRAARRRIRETLALRRAAAAAGQRTVEPPADSNPAA</sequence>
<dbReference type="Proteomes" id="UP000198221">
    <property type="component" value="Chromosome I"/>
</dbReference>
<dbReference type="EMBL" id="LT607754">
    <property type="protein sequence ID" value="SCG35547.1"/>
    <property type="molecule type" value="Genomic_DNA"/>
</dbReference>
<reference evidence="2" key="1">
    <citation type="submission" date="2016-06" db="EMBL/GenBank/DDBJ databases">
        <authorList>
            <person name="Varghese N."/>
            <person name="Submissions Spin"/>
        </authorList>
    </citation>
    <scope>NUCLEOTIDE SEQUENCE [LARGE SCALE GENOMIC DNA]</scope>
    <source>
        <strain evidence="2">DSM 43819</strain>
    </source>
</reference>
<proteinExistence type="predicted"/>
<protein>
    <submittedName>
        <fullName evidence="1">Uncharacterized protein</fullName>
    </submittedName>
</protein>
<dbReference type="RefSeq" id="WP_157746238.1">
    <property type="nucleotide sequence ID" value="NZ_LT607754.1"/>
</dbReference>
<keyword evidence="2" id="KW-1185">Reference proteome</keyword>
<gene>
    <name evidence="1" type="ORF">GA0070613_0188</name>
</gene>
<organism evidence="1 2">
    <name type="scientific">Micromonospora inositola</name>
    <dbReference type="NCBI Taxonomy" id="47865"/>
    <lineage>
        <taxon>Bacteria</taxon>
        <taxon>Bacillati</taxon>
        <taxon>Actinomycetota</taxon>
        <taxon>Actinomycetes</taxon>
        <taxon>Micromonosporales</taxon>
        <taxon>Micromonosporaceae</taxon>
        <taxon>Micromonospora</taxon>
    </lineage>
</organism>